<organism evidence="1 2">
    <name type="scientific">Pseudomonas xionganensis</name>
    <dbReference type="NCBI Taxonomy" id="2654845"/>
    <lineage>
        <taxon>Bacteria</taxon>
        <taxon>Pseudomonadati</taxon>
        <taxon>Pseudomonadota</taxon>
        <taxon>Gammaproteobacteria</taxon>
        <taxon>Pseudomonadales</taxon>
        <taxon>Pseudomonadaceae</taxon>
        <taxon>Pseudomonas</taxon>
    </lineage>
</organism>
<dbReference type="InterPro" id="IPR011009">
    <property type="entry name" value="Kinase-like_dom_sf"/>
</dbReference>
<dbReference type="AlphaFoldDB" id="A0A6I4KWB6"/>
<dbReference type="RefSeq" id="WP_160343076.1">
    <property type="nucleotide sequence ID" value="NZ_WKJZ01000001.1"/>
</dbReference>
<sequence length="282" mass="31847">MLSYLKELAKIFPVQAQLHRMHLFGREADAEQLLQSLHKQLSHHSHDKRRIAEAMDDQYAHLFLKSAVINGWRTRMRLTLGLRRSERKGGGYERAVEELINAVQAHQRGIPTPRIIAFGYNLTVMGWVSELFIVSENLADHINGEKWLASPSHDPQEFARQATALIAQMVGADVMHLDTWAANFMVPADTSCPLQVIDFENCLIGTRGDAAAALGTQFGLLYRITLQRFISEAEFDQLVMDKCPTAPAARDTFLTSYAHAKQHSMSRKEVRQIVLSGRVIRT</sequence>
<dbReference type="Pfam" id="PF06293">
    <property type="entry name" value="Kdo"/>
    <property type="match status" value="1"/>
</dbReference>
<evidence type="ECO:0000313" key="1">
    <source>
        <dbReference type="EMBL" id="MVW74103.1"/>
    </source>
</evidence>
<comment type="caution">
    <text evidence="1">The sequence shown here is derived from an EMBL/GenBank/DDBJ whole genome shotgun (WGS) entry which is preliminary data.</text>
</comment>
<dbReference type="SUPFAM" id="SSF56112">
    <property type="entry name" value="Protein kinase-like (PK-like)"/>
    <property type="match status" value="1"/>
</dbReference>
<dbReference type="EMBL" id="WKJZ01000001">
    <property type="protein sequence ID" value="MVW74103.1"/>
    <property type="molecule type" value="Genomic_DNA"/>
</dbReference>
<evidence type="ECO:0008006" key="3">
    <source>
        <dbReference type="Google" id="ProtNLM"/>
    </source>
</evidence>
<reference evidence="1 2" key="1">
    <citation type="submission" date="2019-11" db="EMBL/GenBank/DDBJ databases">
        <title>Pseudomonas flavidum sp. nov., isolated from Baiyang Lake.</title>
        <authorList>
            <person name="Zhao Y."/>
        </authorList>
    </citation>
    <scope>NUCLEOTIDE SEQUENCE [LARGE SCALE GENOMIC DNA]</scope>
    <source>
        <strain evidence="2">R-22-3 w-18</strain>
    </source>
</reference>
<name>A0A6I4KWB6_9PSED</name>
<keyword evidence="2" id="KW-1185">Reference proteome</keyword>
<evidence type="ECO:0000313" key="2">
    <source>
        <dbReference type="Proteomes" id="UP000429555"/>
    </source>
</evidence>
<dbReference type="Proteomes" id="UP000429555">
    <property type="component" value="Unassembled WGS sequence"/>
</dbReference>
<protein>
    <recommendedName>
        <fullName evidence="3">Lipopolysaccharide kinase (Kdo/WaaP) family protein</fullName>
    </recommendedName>
</protein>
<proteinExistence type="predicted"/>
<gene>
    <name evidence="1" type="ORF">GJV18_02125</name>
</gene>
<accession>A0A6I4KWB6</accession>